<feature type="compositionally biased region" description="Basic and acidic residues" evidence="1">
    <location>
        <begin position="151"/>
        <end position="164"/>
    </location>
</feature>
<dbReference type="AlphaFoldDB" id="A0A8H7AUE2"/>
<feature type="region of interest" description="Disordered" evidence="1">
    <location>
        <begin position="137"/>
        <end position="164"/>
    </location>
</feature>
<reference evidence="2" key="2">
    <citation type="submission" date="2020-08" db="EMBL/GenBank/DDBJ databases">
        <title>Draft Genome Sequence of Cumin Blight Pathogen Alternaria burnsii.</title>
        <authorList>
            <person name="Feng Z."/>
        </authorList>
    </citation>
    <scope>NUCLEOTIDE SEQUENCE</scope>
    <source>
        <strain evidence="2">CBS107.38</strain>
    </source>
</reference>
<evidence type="ECO:0000313" key="3">
    <source>
        <dbReference type="Proteomes" id="UP000596902"/>
    </source>
</evidence>
<dbReference type="GeneID" id="62209377"/>
<dbReference type="EMBL" id="JAAABM010000029">
    <property type="protein sequence ID" value="KAF7670701.1"/>
    <property type="molecule type" value="Genomic_DNA"/>
</dbReference>
<proteinExistence type="predicted"/>
<gene>
    <name evidence="2" type="ORF">GT037_011152</name>
</gene>
<keyword evidence="3" id="KW-1185">Reference proteome</keyword>
<protein>
    <submittedName>
        <fullName evidence="2">Uncharacterized protein</fullName>
    </submittedName>
</protein>
<evidence type="ECO:0000256" key="1">
    <source>
        <dbReference type="SAM" id="MobiDB-lite"/>
    </source>
</evidence>
<dbReference type="Proteomes" id="UP000596902">
    <property type="component" value="Unassembled WGS sequence"/>
</dbReference>
<sequence length="164" mass="18468">MLLNSIFHITLASLIFSRDDSCTMTNKTIAAHLLKYRFDQDAVVKLLRGPKALQDKMLASLCSLIREECRRSTTFATAFKGHVVMPCRKPALFDIIGISKEYKLYIPVRKTILALAICRGPLGNRSQLELRLCHHSSSSLDPEESGVECVNDGKHQSHQFPRPE</sequence>
<dbReference type="RefSeq" id="XP_038781095.1">
    <property type="nucleotide sequence ID" value="XM_038936199.1"/>
</dbReference>
<evidence type="ECO:0000313" key="2">
    <source>
        <dbReference type="EMBL" id="KAF7670701.1"/>
    </source>
</evidence>
<comment type="caution">
    <text evidence="2">The sequence shown here is derived from an EMBL/GenBank/DDBJ whole genome shotgun (WGS) entry which is preliminary data.</text>
</comment>
<organism evidence="2 3">
    <name type="scientific">Alternaria burnsii</name>
    <dbReference type="NCBI Taxonomy" id="1187904"/>
    <lineage>
        <taxon>Eukaryota</taxon>
        <taxon>Fungi</taxon>
        <taxon>Dikarya</taxon>
        <taxon>Ascomycota</taxon>
        <taxon>Pezizomycotina</taxon>
        <taxon>Dothideomycetes</taxon>
        <taxon>Pleosporomycetidae</taxon>
        <taxon>Pleosporales</taxon>
        <taxon>Pleosporineae</taxon>
        <taxon>Pleosporaceae</taxon>
        <taxon>Alternaria</taxon>
        <taxon>Alternaria sect. Alternaria</taxon>
    </lineage>
</organism>
<name>A0A8H7AUE2_9PLEO</name>
<accession>A0A8H7AUE2</accession>
<reference evidence="2" key="1">
    <citation type="submission" date="2020-01" db="EMBL/GenBank/DDBJ databases">
        <authorList>
            <person name="Feng Z.H.Z."/>
        </authorList>
    </citation>
    <scope>NUCLEOTIDE SEQUENCE</scope>
    <source>
        <strain evidence="2">CBS107.38</strain>
    </source>
</reference>